<dbReference type="PANTHER" id="PTHR42985">
    <property type="entry name" value="SODIUM-COUPLED MONOCARBOXYLATE TRANSPORTER"/>
    <property type="match status" value="1"/>
</dbReference>
<keyword evidence="7 15" id="KW-1133">Transmembrane helix</keyword>
<dbReference type="eggNOG" id="COG0591">
    <property type="taxonomic scope" value="Bacteria"/>
</dbReference>
<dbReference type="Pfam" id="PF00474">
    <property type="entry name" value="SSF"/>
    <property type="match status" value="1"/>
</dbReference>
<comment type="caution">
    <text evidence="16">The sequence shown here is derived from an EMBL/GenBank/DDBJ whole genome shotgun (WGS) entry which is preliminary data.</text>
</comment>
<evidence type="ECO:0000256" key="10">
    <source>
        <dbReference type="ARBA" id="ARBA00023136"/>
    </source>
</evidence>
<dbReference type="CDD" id="cd11477">
    <property type="entry name" value="SLC5sbd_u1"/>
    <property type="match status" value="1"/>
</dbReference>
<keyword evidence="12" id="KW-0739">Sodium transport</keyword>
<evidence type="ECO:0000256" key="8">
    <source>
        <dbReference type="ARBA" id="ARBA00023053"/>
    </source>
</evidence>
<reference evidence="16 17" key="1">
    <citation type="journal article" date="2014" name="Genome Announc.">
        <title>Draft Genome Sequence of the Agar-Degrading Bacterium Catenovulum sp. Strain DS-2, Isolated from Intestines of Haliotis diversicolor.</title>
        <authorList>
            <person name="Shan D."/>
            <person name="Li X."/>
            <person name="Gu Z."/>
            <person name="Wei G."/>
            <person name="Gao Z."/>
            <person name="Shao Z."/>
        </authorList>
    </citation>
    <scope>NUCLEOTIDE SEQUENCE [LARGE SCALE GENOMIC DNA]</scope>
    <source>
        <strain evidence="16 17">DS-2</strain>
    </source>
</reference>
<evidence type="ECO:0000256" key="6">
    <source>
        <dbReference type="ARBA" id="ARBA00022847"/>
    </source>
</evidence>
<protein>
    <submittedName>
        <fullName evidence="16">Sodium/solute symporter</fullName>
    </submittedName>
</protein>
<evidence type="ECO:0000256" key="7">
    <source>
        <dbReference type="ARBA" id="ARBA00022989"/>
    </source>
</evidence>
<evidence type="ECO:0000256" key="3">
    <source>
        <dbReference type="ARBA" id="ARBA00022448"/>
    </source>
</evidence>
<dbReference type="PROSITE" id="PS50283">
    <property type="entry name" value="NA_SOLUT_SYMP_3"/>
    <property type="match status" value="1"/>
</dbReference>
<feature type="transmembrane region" description="Helical" evidence="15">
    <location>
        <begin position="39"/>
        <end position="65"/>
    </location>
</feature>
<evidence type="ECO:0000256" key="5">
    <source>
        <dbReference type="ARBA" id="ARBA00022692"/>
    </source>
</evidence>
<evidence type="ECO:0000256" key="4">
    <source>
        <dbReference type="ARBA" id="ARBA00022475"/>
    </source>
</evidence>
<evidence type="ECO:0000256" key="14">
    <source>
        <dbReference type="RuleBase" id="RU362091"/>
    </source>
</evidence>
<comment type="catalytic activity">
    <reaction evidence="13">
        <text>iodide(out) + 2 Na(+)(out) = iodide(in) + 2 Na(+)(in)</text>
        <dbReference type="Rhea" id="RHEA:71207"/>
        <dbReference type="ChEBI" id="CHEBI:16382"/>
        <dbReference type="ChEBI" id="CHEBI:29101"/>
    </reaction>
</comment>
<dbReference type="STRING" id="1328313.DS2_08977"/>
<dbReference type="GO" id="GO:0005886">
    <property type="term" value="C:plasma membrane"/>
    <property type="evidence" value="ECO:0007669"/>
    <property type="project" value="UniProtKB-SubCell"/>
</dbReference>
<proteinExistence type="inferred from homology"/>
<evidence type="ECO:0000256" key="13">
    <source>
        <dbReference type="ARBA" id="ARBA00036099"/>
    </source>
</evidence>
<feature type="transmembrane region" description="Helical" evidence="15">
    <location>
        <begin position="6"/>
        <end position="27"/>
    </location>
</feature>
<dbReference type="GO" id="GO:0015293">
    <property type="term" value="F:symporter activity"/>
    <property type="evidence" value="ECO:0007669"/>
    <property type="project" value="UniProtKB-KW"/>
</dbReference>
<dbReference type="Proteomes" id="UP000019276">
    <property type="component" value="Unassembled WGS sequence"/>
</dbReference>
<comment type="subcellular location">
    <subcellularLocation>
        <location evidence="1">Cell membrane</location>
        <topology evidence="1">Multi-pass membrane protein</topology>
    </subcellularLocation>
</comment>
<keyword evidence="6" id="KW-0769">Symport</keyword>
<sequence>MSSVDITVIIIFTLLVVGCGMSFAGSGKNMKSYFSAGGALPWWMSGLSLFMSFFSAGTFVVWGSIAYQNGWVAVTIQWTMCIAGLVIGFFIAPKWQKTRVLTAAEYISERLGERVKKVYTTIFLTIATFSTGTFLYPVAKIVEVSTGLPIINTIIGLGLLILIYTAVGGLWAVIVTDILQFVVLTAAVLVVVPLSLQEIGGVSNFINKAPENFFSLTSGEYTWGFIVAFALYNLFFIAGNWAYIQRYTCVATPQDAKKVGWLFGGLYLISPVVWMLAPMVYRVLNPDIATADNEGAYLLMCKEVLPIGMLGLMLGGMIFATSSSINTALNITAGVITNDVVKPLWPKIADAKLVKIGRLTTVLLGFVTITIALLVPYMGGVVEVVMTMAALTGGALFLPPIWLLFSKYQRGFSILTTSILTLVINAYFKFISPWLFELSLDRAEEMLLGVITPVIFLATFELYYRATKQIAPRYAQYKQLEHAKQQKAEVEAQSAELNVEQSASANTKGNQVIGFGILVTGLILMCLAILAEKGNLVVGTMACLVTLVGAWLMYKNKISEIEGGYEQA</sequence>
<feature type="transmembrane region" description="Helical" evidence="15">
    <location>
        <begin position="304"/>
        <end position="321"/>
    </location>
</feature>
<dbReference type="Gene3D" id="1.20.1730.10">
    <property type="entry name" value="Sodium/glucose cotransporter"/>
    <property type="match status" value="1"/>
</dbReference>
<gene>
    <name evidence="16" type="ORF">DS2_08977</name>
</gene>
<dbReference type="GO" id="GO:0015075">
    <property type="term" value="F:monoatomic ion transmembrane transporter activity"/>
    <property type="evidence" value="ECO:0007669"/>
    <property type="project" value="UniProtKB-ARBA"/>
</dbReference>
<name>W7QE75_9ALTE</name>
<keyword evidence="4" id="KW-1003">Cell membrane</keyword>
<evidence type="ECO:0000313" key="16">
    <source>
        <dbReference type="EMBL" id="EWH10221.1"/>
    </source>
</evidence>
<comment type="similarity">
    <text evidence="2 14">Belongs to the sodium:solute symporter (SSF) (TC 2.A.21) family.</text>
</comment>
<dbReference type="PANTHER" id="PTHR42985:SF40">
    <property type="entry name" value="LD47995P-RELATED"/>
    <property type="match status" value="1"/>
</dbReference>
<feature type="transmembrane region" description="Helical" evidence="15">
    <location>
        <begin position="118"/>
        <end position="138"/>
    </location>
</feature>
<evidence type="ECO:0000256" key="12">
    <source>
        <dbReference type="ARBA" id="ARBA00023201"/>
    </source>
</evidence>
<dbReference type="PROSITE" id="PS00456">
    <property type="entry name" value="NA_SOLUT_SYMP_1"/>
    <property type="match status" value="1"/>
</dbReference>
<feature type="transmembrane region" description="Helical" evidence="15">
    <location>
        <begin position="181"/>
        <end position="201"/>
    </location>
</feature>
<organism evidence="16 17">
    <name type="scientific">Catenovulum agarivorans DS-2</name>
    <dbReference type="NCBI Taxonomy" id="1328313"/>
    <lineage>
        <taxon>Bacteria</taxon>
        <taxon>Pseudomonadati</taxon>
        <taxon>Pseudomonadota</taxon>
        <taxon>Gammaproteobacteria</taxon>
        <taxon>Alteromonadales</taxon>
        <taxon>Alteromonadaceae</taxon>
        <taxon>Catenovulum</taxon>
    </lineage>
</organism>
<evidence type="ECO:0000313" key="17">
    <source>
        <dbReference type="Proteomes" id="UP000019276"/>
    </source>
</evidence>
<evidence type="ECO:0000256" key="9">
    <source>
        <dbReference type="ARBA" id="ARBA00023065"/>
    </source>
</evidence>
<feature type="transmembrane region" description="Helical" evidence="15">
    <location>
        <begin position="412"/>
        <end position="434"/>
    </location>
</feature>
<feature type="transmembrane region" description="Helical" evidence="15">
    <location>
        <begin position="536"/>
        <end position="554"/>
    </location>
</feature>
<dbReference type="AlphaFoldDB" id="W7QE75"/>
<evidence type="ECO:0000256" key="11">
    <source>
        <dbReference type="ARBA" id="ARBA00023180"/>
    </source>
</evidence>
<dbReference type="GO" id="GO:0006814">
    <property type="term" value="P:sodium ion transport"/>
    <property type="evidence" value="ECO:0007669"/>
    <property type="project" value="UniProtKB-KW"/>
</dbReference>
<feature type="transmembrane region" description="Helical" evidence="15">
    <location>
        <begin position="356"/>
        <end position="378"/>
    </location>
</feature>
<feature type="transmembrane region" description="Helical" evidence="15">
    <location>
        <begin position="71"/>
        <end position="92"/>
    </location>
</feature>
<dbReference type="InterPro" id="IPR051163">
    <property type="entry name" value="Sodium:Solute_Symporter_SSF"/>
</dbReference>
<keyword evidence="3" id="KW-0813">Transport</keyword>
<evidence type="ECO:0000256" key="15">
    <source>
        <dbReference type="SAM" id="Phobius"/>
    </source>
</evidence>
<dbReference type="EMBL" id="ARZY01000014">
    <property type="protein sequence ID" value="EWH10221.1"/>
    <property type="molecule type" value="Genomic_DNA"/>
</dbReference>
<feature type="transmembrane region" description="Helical" evidence="15">
    <location>
        <begin position="446"/>
        <end position="464"/>
    </location>
</feature>
<dbReference type="InterPro" id="IPR001734">
    <property type="entry name" value="Na/solute_symporter"/>
</dbReference>
<dbReference type="OrthoDB" id="9803348at2"/>
<dbReference type="InterPro" id="IPR038377">
    <property type="entry name" value="Na/Glc_symporter_sf"/>
</dbReference>
<feature type="transmembrane region" description="Helical" evidence="15">
    <location>
        <begin position="221"/>
        <end position="244"/>
    </location>
</feature>
<evidence type="ECO:0000256" key="1">
    <source>
        <dbReference type="ARBA" id="ARBA00004651"/>
    </source>
</evidence>
<dbReference type="InterPro" id="IPR018212">
    <property type="entry name" value="Na/solute_symporter_CS"/>
</dbReference>
<dbReference type="RefSeq" id="WP_035014404.1">
    <property type="nucleotide sequence ID" value="NZ_ARZY01000014.1"/>
</dbReference>
<keyword evidence="10 15" id="KW-0472">Membrane</keyword>
<dbReference type="GO" id="GO:0098660">
    <property type="term" value="P:inorganic ion transmembrane transport"/>
    <property type="evidence" value="ECO:0007669"/>
    <property type="project" value="UniProtKB-ARBA"/>
</dbReference>
<dbReference type="PATRIC" id="fig|1328313.3.peg.1832"/>
<keyword evidence="8" id="KW-0915">Sodium</keyword>
<feature type="transmembrane region" description="Helical" evidence="15">
    <location>
        <begin position="384"/>
        <end position="405"/>
    </location>
</feature>
<keyword evidence="9" id="KW-0406">Ion transport</keyword>
<feature type="transmembrane region" description="Helical" evidence="15">
    <location>
        <begin position="150"/>
        <end position="174"/>
    </location>
</feature>
<keyword evidence="5 15" id="KW-0812">Transmembrane</keyword>
<keyword evidence="11" id="KW-0325">Glycoprotein</keyword>
<accession>W7QE75</accession>
<feature type="transmembrane region" description="Helical" evidence="15">
    <location>
        <begin position="265"/>
        <end position="284"/>
    </location>
</feature>
<keyword evidence="17" id="KW-1185">Reference proteome</keyword>
<evidence type="ECO:0000256" key="2">
    <source>
        <dbReference type="ARBA" id="ARBA00006434"/>
    </source>
</evidence>
<feature type="transmembrane region" description="Helical" evidence="15">
    <location>
        <begin position="512"/>
        <end position="530"/>
    </location>
</feature>